<organism evidence="2 3">
    <name type="scientific">Chromobacterium sinusclupearum</name>
    <dbReference type="NCBI Taxonomy" id="2077146"/>
    <lineage>
        <taxon>Bacteria</taxon>
        <taxon>Pseudomonadati</taxon>
        <taxon>Pseudomonadota</taxon>
        <taxon>Betaproteobacteria</taxon>
        <taxon>Neisseriales</taxon>
        <taxon>Chromobacteriaceae</taxon>
        <taxon>Chromobacterium</taxon>
    </lineage>
</organism>
<dbReference type="Gene3D" id="3.40.630.30">
    <property type="match status" value="1"/>
</dbReference>
<feature type="domain" description="N-acetyltransferase" evidence="1">
    <location>
        <begin position="9"/>
        <end position="172"/>
    </location>
</feature>
<keyword evidence="2" id="KW-0808">Transferase</keyword>
<dbReference type="Proteomes" id="UP000236416">
    <property type="component" value="Unassembled WGS sequence"/>
</dbReference>
<dbReference type="Pfam" id="PF13302">
    <property type="entry name" value="Acetyltransf_3"/>
    <property type="match status" value="1"/>
</dbReference>
<dbReference type="PANTHER" id="PTHR43792">
    <property type="entry name" value="GNAT FAMILY, PUTATIVE (AFU_ORTHOLOGUE AFUA_3G00765)-RELATED-RELATED"/>
    <property type="match status" value="1"/>
</dbReference>
<evidence type="ECO:0000313" key="2">
    <source>
        <dbReference type="EMBL" id="POA97879.1"/>
    </source>
</evidence>
<keyword evidence="3" id="KW-1185">Reference proteome</keyword>
<dbReference type="PROSITE" id="PS51186">
    <property type="entry name" value="GNAT"/>
    <property type="match status" value="1"/>
</dbReference>
<dbReference type="InterPro" id="IPR051531">
    <property type="entry name" value="N-acetyltransferase"/>
</dbReference>
<dbReference type="RefSeq" id="WP_103320878.1">
    <property type="nucleotide sequence ID" value="NZ_PPTF01000068.1"/>
</dbReference>
<dbReference type="InterPro" id="IPR016181">
    <property type="entry name" value="Acyl_CoA_acyltransferase"/>
</dbReference>
<evidence type="ECO:0000313" key="3">
    <source>
        <dbReference type="Proteomes" id="UP000236416"/>
    </source>
</evidence>
<dbReference type="SUPFAM" id="SSF55729">
    <property type="entry name" value="Acyl-CoA N-acyltransferases (Nat)"/>
    <property type="match status" value="1"/>
</dbReference>
<dbReference type="InterPro" id="IPR000182">
    <property type="entry name" value="GNAT_dom"/>
</dbReference>
<name>A0A2K4MLJ9_9NEIS</name>
<reference evidence="2 3" key="1">
    <citation type="submission" date="2018-01" db="EMBL/GenBank/DDBJ databases">
        <title>Genomic Sequence of Chromobacterium MWU13-2610 from wild cranberry bogs within the Cape Cod National Seashore.</title>
        <authorList>
            <person name="O'Hara-Hanley K."/>
            <person name="Soby S."/>
            <person name="Harrison A."/>
        </authorList>
    </citation>
    <scope>NUCLEOTIDE SEQUENCE [LARGE SCALE GENOMIC DNA]</scope>
    <source>
        <strain evidence="2 3">MWU13-2610</strain>
    </source>
</reference>
<dbReference type="EMBL" id="PPTF01000068">
    <property type="protein sequence ID" value="POA97879.1"/>
    <property type="molecule type" value="Genomic_DNA"/>
</dbReference>
<proteinExistence type="predicted"/>
<gene>
    <name evidence="2" type="ORF">C2134_14595</name>
</gene>
<accession>A0A2K4MLJ9</accession>
<dbReference type="PANTHER" id="PTHR43792:SF1">
    <property type="entry name" value="N-ACETYLTRANSFERASE DOMAIN-CONTAINING PROTEIN"/>
    <property type="match status" value="1"/>
</dbReference>
<dbReference type="GO" id="GO:0016747">
    <property type="term" value="F:acyltransferase activity, transferring groups other than amino-acyl groups"/>
    <property type="evidence" value="ECO:0007669"/>
    <property type="project" value="InterPro"/>
</dbReference>
<comment type="caution">
    <text evidence="2">The sequence shown here is derived from an EMBL/GenBank/DDBJ whole genome shotgun (WGS) entry which is preliminary data.</text>
</comment>
<protein>
    <submittedName>
        <fullName evidence="2">GNAT family N-acetyltransferase</fullName>
    </submittedName>
</protein>
<sequence>MRYLETERLILRAVTAEDTQALFDIYGDPATNLYNPNGPYPSLDYARQRMASWLDGWAADGIGQWAVEKREAPGHVIGFGGLSYKDYGSEMRLNLGYRFATSAWGCGYASETARASIGFAFGEGEREAIYGMVRPANLQSIRVLAKQGFRQIGQLSDVPGDPPSLVFMLSRDDYARECGK</sequence>
<dbReference type="AlphaFoldDB" id="A0A2K4MLJ9"/>
<evidence type="ECO:0000259" key="1">
    <source>
        <dbReference type="PROSITE" id="PS51186"/>
    </source>
</evidence>